<feature type="domain" description="Methyltransferase type 11" evidence="1">
    <location>
        <begin position="59"/>
        <end position="146"/>
    </location>
</feature>
<name>A0AAV9BB58_ACOGR</name>
<dbReference type="CDD" id="cd02440">
    <property type="entry name" value="AdoMet_MTases"/>
    <property type="match status" value="1"/>
</dbReference>
<dbReference type="PANTHER" id="PTHR45180">
    <property type="entry name" value="OS01G0307686 PROTEIN"/>
    <property type="match status" value="1"/>
</dbReference>
<dbReference type="AlphaFoldDB" id="A0AAV9BB58"/>
<dbReference type="SUPFAM" id="SSF53335">
    <property type="entry name" value="S-adenosyl-L-methionine-dependent methyltransferases"/>
    <property type="match status" value="1"/>
</dbReference>
<gene>
    <name evidence="2" type="ORF">QJS04_geneDACA010797</name>
</gene>
<proteinExistence type="predicted"/>
<dbReference type="Proteomes" id="UP001179952">
    <property type="component" value="Unassembled WGS sequence"/>
</dbReference>
<dbReference type="Pfam" id="PF08241">
    <property type="entry name" value="Methyltransf_11"/>
    <property type="match status" value="1"/>
</dbReference>
<protein>
    <recommendedName>
        <fullName evidence="1">Methyltransferase type 11 domain-containing protein</fullName>
    </recommendedName>
</protein>
<dbReference type="InterPro" id="IPR013216">
    <property type="entry name" value="Methyltransf_11"/>
</dbReference>
<organism evidence="2 3">
    <name type="scientific">Acorus gramineus</name>
    <name type="common">Dwarf sweet flag</name>
    <dbReference type="NCBI Taxonomy" id="55184"/>
    <lineage>
        <taxon>Eukaryota</taxon>
        <taxon>Viridiplantae</taxon>
        <taxon>Streptophyta</taxon>
        <taxon>Embryophyta</taxon>
        <taxon>Tracheophyta</taxon>
        <taxon>Spermatophyta</taxon>
        <taxon>Magnoliopsida</taxon>
        <taxon>Liliopsida</taxon>
        <taxon>Acoraceae</taxon>
        <taxon>Acorus</taxon>
    </lineage>
</organism>
<dbReference type="PANTHER" id="PTHR45180:SF1">
    <property type="entry name" value="OS01G0307686 PROTEIN"/>
    <property type="match status" value="1"/>
</dbReference>
<comment type="caution">
    <text evidence="2">The sequence shown here is derived from an EMBL/GenBank/DDBJ whole genome shotgun (WGS) entry which is preliminary data.</text>
</comment>
<evidence type="ECO:0000313" key="3">
    <source>
        <dbReference type="Proteomes" id="UP001179952"/>
    </source>
</evidence>
<reference evidence="2" key="2">
    <citation type="submission" date="2023-06" db="EMBL/GenBank/DDBJ databases">
        <authorList>
            <person name="Ma L."/>
            <person name="Liu K.-W."/>
            <person name="Li Z."/>
            <person name="Hsiao Y.-Y."/>
            <person name="Qi Y."/>
            <person name="Fu T."/>
            <person name="Tang G."/>
            <person name="Zhang D."/>
            <person name="Sun W.-H."/>
            <person name="Liu D.-K."/>
            <person name="Li Y."/>
            <person name="Chen G.-Z."/>
            <person name="Liu X.-D."/>
            <person name="Liao X.-Y."/>
            <person name="Jiang Y.-T."/>
            <person name="Yu X."/>
            <person name="Hao Y."/>
            <person name="Huang J."/>
            <person name="Zhao X.-W."/>
            <person name="Ke S."/>
            <person name="Chen Y.-Y."/>
            <person name="Wu W.-L."/>
            <person name="Hsu J.-L."/>
            <person name="Lin Y.-F."/>
            <person name="Huang M.-D."/>
            <person name="Li C.-Y."/>
            <person name="Huang L."/>
            <person name="Wang Z.-W."/>
            <person name="Zhao X."/>
            <person name="Zhong W.-Y."/>
            <person name="Peng D.-H."/>
            <person name="Ahmad S."/>
            <person name="Lan S."/>
            <person name="Zhang J.-S."/>
            <person name="Tsai W.-C."/>
            <person name="Van De Peer Y."/>
            <person name="Liu Z.-J."/>
        </authorList>
    </citation>
    <scope>NUCLEOTIDE SEQUENCE</scope>
    <source>
        <strain evidence="2">SCP</strain>
        <tissue evidence="2">Leaves</tissue>
    </source>
</reference>
<keyword evidence="3" id="KW-1185">Reference proteome</keyword>
<accession>A0AAV9BB58</accession>
<dbReference type="GO" id="GO:0008757">
    <property type="term" value="F:S-adenosylmethionine-dependent methyltransferase activity"/>
    <property type="evidence" value="ECO:0007669"/>
    <property type="project" value="InterPro"/>
</dbReference>
<reference evidence="2" key="1">
    <citation type="journal article" date="2023" name="Nat. Commun.">
        <title>Diploid and tetraploid genomes of Acorus and the evolution of monocots.</title>
        <authorList>
            <person name="Ma L."/>
            <person name="Liu K.W."/>
            <person name="Li Z."/>
            <person name="Hsiao Y.Y."/>
            <person name="Qi Y."/>
            <person name="Fu T."/>
            <person name="Tang G.D."/>
            <person name="Zhang D."/>
            <person name="Sun W.H."/>
            <person name="Liu D.K."/>
            <person name="Li Y."/>
            <person name="Chen G.Z."/>
            <person name="Liu X.D."/>
            <person name="Liao X.Y."/>
            <person name="Jiang Y.T."/>
            <person name="Yu X."/>
            <person name="Hao Y."/>
            <person name="Huang J."/>
            <person name="Zhao X.W."/>
            <person name="Ke S."/>
            <person name="Chen Y.Y."/>
            <person name="Wu W.L."/>
            <person name="Hsu J.L."/>
            <person name="Lin Y.F."/>
            <person name="Huang M.D."/>
            <person name="Li C.Y."/>
            <person name="Huang L."/>
            <person name="Wang Z.W."/>
            <person name="Zhao X."/>
            <person name="Zhong W.Y."/>
            <person name="Peng D.H."/>
            <person name="Ahmad S."/>
            <person name="Lan S."/>
            <person name="Zhang J.S."/>
            <person name="Tsai W.C."/>
            <person name="Van de Peer Y."/>
            <person name="Liu Z.J."/>
        </authorList>
    </citation>
    <scope>NUCLEOTIDE SEQUENCE</scope>
    <source>
        <strain evidence="2">SCP</strain>
    </source>
</reference>
<evidence type="ECO:0000259" key="1">
    <source>
        <dbReference type="Pfam" id="PF08241"/>
    </source>
</evidence>
<dbReference type="EMBL" id="JAUJYN010000004">
    <property type="protein sequence ID" value="KAK1273471.1"/>
    <property type="molecule type" value="Genomic_DNA"/>
</dbReference>
<sequence length="271" mass="30253">MADLFKKQAKKYSDNRPGYPDELFRFIASKTPKNDLAWDVGTGSGQAAVSCILIKYSHVQQLSKIYKNVIATDASEQQLAHAHKLPNIHYKHTPATLSPADLARAVSPEPHAVDLVTVAQALHWFDLPAFYAQVNHVLRRPGGVFAAWCYTLPLVDPPVDSVFNRYYATSGPYWDAARRLVEEEYRTVAFPFGPVEEEDHTGPFEFTSKVEMGLDGFLDYVRSSSAYQTAKDQGVELLGEEVVAEFEAAWGGEGTKVVRFPVFLRIGRVVE</sequence>
<evidence type="ECO:0000313" key="2">
    <source>
        <dbReference type="EMBL" id="KAK1273471.1"/>
    </source>
</evidence>
<dbReference type="Gene3D" id="3.40.50.150">
    <property type="entry name" value="Vaccinia Virus protein VP39"/>
    <property type="match status" value="1"/>
</dbReference>
<dbReference type="InterPro" id="IPR029063">
    <property type="entry name" value="SAM-dependent_MTases_sf"/>
</dbReference>